<dbReference type="AlphaFoldDB" id="A0A7L6ASI9"/>
<evidence type="ECO:0000256" key="1">
    <source>
        <dbReference type="SAM" id="Coils"/>
    </source>
</evidence>
<keyword evidence="3" id="KW-1185">Reference proteome</keyword>
<dbReference type="KEGG" id="this:HZT40_10195"/>
<gene>
    <name evidence="2" type="ORF">HZT40_10195</name>
</gene>
<feature type="coiled-coil region" evidence="1">
    <location>
        <begin position="22"/>
        <end position="94"/>
    </location>
</feature>
<keyword evidence="1" id="KW-0175">Coiled coil</keyword>
<accession>A0A7L6ASI9</accession>
<proteinExistence type="predicted"/>
<evidence type="ECO:0000313" key="3">
    <source>
        <dbReference type="Proteomes" id="UP000510621"/>
    </source>
</evidence>
<protein>
    <recommendedName>
        <fullName evidence="4">DUF697 domain-containing protein</fullName>
    </recommendedName>
</protein>
<evidence type="ECO:0008006" key="4">
    <source>
        <dbReference type="Google" id="ProtNLM"/>
    </source>
</evidence>
<evidence type="ECO:0000313" key="2">
    <source>
        <dbReference type="EMBL" id="QLQ31897.1"/>
    </source>
</evidence>
<dbReference type="Proteomes" id="UP000510621">
    <property type="component" value="Chromosome"/>
</dbReference>
<name>A0A7L6ASI9_9GAMM</name>
<sequence length="279" mass="30320">MTALVQQKEQELAELHGQTHLIEELTEKLRATETAMEAVRIEAQTKTRQIDDLTNRLKQQNVSMTNVSEQAQLIDDLTVRLQEVEIKLAAASLQGKHVAAQNVIKTHMVAGMALGLLPAPLFDIAALSGVQLNLLRTLCKHYQVAFDEQRGRGMVSALASGSLPVLTVLGLSSFAKLIPGIGTIGGGISMTVLAGATIYATGQVFIRHFEAGGTLQNFDSKHWQMFFKQQLEEGKTFAKGKLDTSATTSTEYDTVTAASRQPALPMLSHNENGVTFWTS</sequence>
<dbReference type="EMBL" id="CP059265">
    <property type="protein sequence ID" value="QLQ31897.1"/>
    <property type="molecule type" value="Genomic_DNA"/>
</dbReference>
<reference evidence="2" key="1">
    <citation type="submission" date="2020-06" db="EMBL/GenBank/DDBJ databases">
        <title>Analysis procedures for assessing recovery of high quality, complete, closed genomes from Nanopore long read metagenome sequencing.</title>
        <authorList>
            <person name="Bessarab I."/>
            <person name="Arumugam K."/>
            <person name="Haryono M."/>
            <person name="Liu X."/>
            <person name="Roy S."/>
            <person name="Zuniga-Montanez R.E."/>
            <person name="Qiu G."/>
            <person name="Drautz-Moses D.I."/>
            <person name="Law Y.Y."/>
            <person name="Wuertz S."/>
            <person name="Lauro F.M."/>
            <person name="Huson D.H."/>
            <person name="Williams R.B."/>
        </authorList>
    </citation>
    <scope>NUCLEOTIDE SEQUENCE [LARGE SCALE GENOMIC DNA]</scope>
    <source>
        <strain evidence="2">SSD2</strain>
    </source>
</reference>
<organism evidence="2 3">
    <name type="scientific">Candidatus Thiothrix singaporensis</name>
    <dbReference type="NCBI Taxonomy" id="2799669"/>
    <lineage>
        <taxon>Bacteria</taxon>
        <taxon>Pseudomonadati</taxon>
        <taxon>Pseudomonadota</taxon>
        <taxon>Gammaproteobacteria</taxon>
        <taxon>Thiotrichales</taxon>
        <taxon>Thiotrichaceae</taxon>
        <taxon>Thiothrix</taxon>
    </lineage>
</organism>